<dbReference type="AlphaFoldDB" id="L5JUD5"/>
<name>L5JUD5_PTEAL</name>
<protein>
    <recommendedName>
        <fullName evidence="1">Ig-like domain-containing protein</fullName>
    </recommendedName>
</protein>
<evidence type="ECO:0000313" key="2">
    <source>
        <dbReference type="EMBL" id="ELK02915.1"/>
    </source>
</evidence>
<evidence type="ECO:0000259" key="1">
    <source>
        <dbReference type="PROSITE" id="PS50835"/>
    </source>
</evidence>
<dbReference type="Proteomes" id="UP000010552">
    <property type="component" value="Unassembled WGS sequence"/>
</dbReference>
<sequence>MEAPNLGSTLPQLLCQKVPVGPHRVLGHGVELVCVSPGPADVRFVWEKNGRELETCVPVQTHALPNGRAHTLSWLRDAIRESAEYRCSVLSSAGSQTSQVRVTVMRPGKQCLPPPPLLQPF</sequence>
<reference evidence="3" key="1">
    <citation type="journal article" date="2013" name="Science">
        <title>Comparative analysis of bat genomes provides insight into the evolution of flight and immunity.</title>
        <authorList>
            <person name="Zhang G."/>
            <person name="Cowled C."/>
            <person name="Shi Z."/>
            <person name="Huang Z."/>
            <person name="Bishop-Lilly K.A."/>
            <person name="Fang X."/>
            <person name="Wynne J.W."/>
            <person name="Xiong Z."/>
            <person name="Baker M.L."/>
            <person name="Zhao W."/>
            <person name="Tachedjian M."/>
            <person name="Zhu Y."/>
            <person name="Zhou P."/>
            <person name="Jiang X."/>
            <person name="Ng J."/>
            <person name="Yang L."/>
            <person name="Wu L."/>
            <person name="Xiao J."/>
            <person name="Feng Y."/>
            <person name="Chen Y."/>
            <person name="Sun X."/>
            <person name="Zhang Y."/>
            <person name="Marsh G.A."/>
            <person name="Crameri G."/>
            <person name="Broder C.C."/>
            <person name="Frey K.G."/>
            <person name="Wang L.F."/>
            <person name="Wang J."/>
        </authorList>
    </citation>
    <scope>NUCLEOTIDE SEQUENCE [LARGE SCALE GENOMIC DNA]</scope>
</reference>
<dbReference type="InterPro" id="IPR013783">
    <property type="entry name" value="Ig-like_fold"/>
</dbReference>
<dbReference type="STRING" id="9402.L5JUD5"/>
<dbReference type="InterPro" id="IPR007110">
    <property type="entry name" value="Ig-like_dom"/>
</dbReference>
<proteinExistence type="predicted"/>
<evidence type="ECO:0000313" key="3">
    <source>
        <dbReference type="Proteomes" id="UP000010552"/>
    </source>
</evidence>
<dbReference type="EMBL" id="KB031116">
    <property type="protein sequence ID" value="ELK02915.1"/>
    <property type="molecule type" value="Genomic_DNA"/>
</dbReference>
<dbReference type="CDD" id="cd00096">
    <property type="entry name" value="Ig"/>
    <property type="match status" value="1"/>
</dbReference>
<dbReference type="Pfam" id="PF07679">
    <property type="entry name" value="I-set"/>
    <property type="match status" value="1"/>
</dbReference>
<dbReference type="InParanoid" id="L5JUD5"/>
<feature type="domain" description="Ig-like" evidence="1">
    <location>
        <begin position="11"/>
        <end position="103"/>
    </location>
</feature>
<accession>L5JUD5</accession>
<dbReference type="InterPro" id="IPR036179">
    <property type="entry name" value="Ig-like_dom_sf"/>
</dbReference>
<keyword evidence="3" id="KW-1185">Reference proteome</keyword>
<organism evidence="2 3">
    <name type="scientific">Pteropus alecto</name>
    <name type="common">Black flying fox</name>
    <dbReference type="NCBI Taxonomy" id="9402"/>
    <lineage>
        <taxon>Eukaryota</taxon>
        <taxon>Metazoa</taxon>
        <taxon>Chordata</taxon>
        <taxon>Craniata</taxon>
        <taxon>Vertebrata</taxon>
        <taxon>Euteleostomi</taxon>
        <taxon>Mammalia</taxon>
        <taxon>Eutheria</taxon>
        <taxon>Laurasiatheria</taxon>
        <taxon>Chiroptera</taxon>
        <taxon>Yinpterochiroptera</taxon>
        <taxon>Pteropodoidea</taxon>
        <taxon>Pteropodidae</taxon>
        <taxon>Pteropodinae</taxon>
        <taxon>Pteropus</taxon>
    </lineage>
</organism>
<dbReference type="InterPro" id="IPR013098">
    <property type="entry name" value="Ig_I-set"/>
</dbReference>
<dbReference type="Gene3D" id="2.60.40.10">
    <property type="entry name" value="Immunoglobulins"/>
    <property type="match status" value="1"/>
</dbReference>
<dbReference type="SUPFAM" id="SSF48726">
    <property type="entry name" value="Immunoglobulin"/>
    <property type="match status" value="1"/>
</dbReference>
<dbReference type="PROSITE" id="PS50835">
    <property type="entry name" value="IG_LIKE"/>
    <property type="match status" value="1"/>
</dbReference>
<gene>
    <name evidence="2" type="ORF">PAL_GLEAN10002237</name>
</gene>